<dbReference type="PANTHER" id="PTHR43191">
    <property type="entry name" value="RRNA METHYLTRANSFERASE 3"/>
    <property type="match status" value="1"/>
</dbReference>
<evidence type="ECO:0000259" key="4">
    <source>
        <dbReference type="Pfam" id="PF00588"/>
    </source>
</evidence>
<dbReference type="Proteomes" id="UP001054857">
    <property type="component" value="Unassembled WGS sequence"/>
</dbReference>
<name>A0AAD3HQJ3_9CHLO</name>
<dbReference type="InterPro" id="IPR051259">
    <property type="entry name" value="rRNA_Methyltransferase"/>
</dbReference>
<reference evidence="5 6" key="1">
    <citation type="journal article" date="2021" name="Sci. Rep.">
        <title>Genome sequencing of the multicellular alga Astrephomene provides insights into convergent evolution of germ-soma differentiation.</title>
        <authorList>
            <person name="Yamashita S."/>
            <person name="Yamamoto K."/>
            <person name="Matsuzaki R."/>
            <person name="Suzuki S."/>
            <person name="Yamaguchi H."/>
            <person name="Hirooka S."/>
            <person name="Minakuchi Y."/>
            <person name="Miyagishima S."/>
            <person name="Kawachi M."/>
            <person name="Toyoda A."/>
            <person name="Nozaki H."/>
        </authorList>
    </citation>
    <scope>NUCLEOTIDE SEQUENCE [LARGE SCALE GENOMIC DNA]</scope>
    <source>
        <strain evidence="5 6">NIES-4017</strain>
    </source>
</reference>
<feature type="non-terminal residue" evidence="5">
    <location>
        <position position="194"/>
    </location>
</feature>
<keyword evidence="6" id="KW-1185">Reference proteome</keyword>
<evidence type="ECO:0000313" key="6">
    <source>
        <dbReference type="Proteomes" id="UP001054857"/>
    </source>
</evidence>
<organism evidence="5 6">
    <name type="scientific">Astrephomene gubernaculifera</name>
    <dbReference type="NCBI Taxonomy" id="47775"/>
    <lineage>
        <taxon>Eukaryota</taxon>
        <taxon>Viridiplantae</taxon>
        <taxon>Chlorophyta</taxon>
        <taxon>core chlorophytes</taxon>
        <taxon>Chlorophyceae</taxon>
        <taxon>CS clade</taxon>
        <taxon>Chlamydomonadales</taxon>
        <taxon>Astrephomenaceae</taxon>
        <taxon>Astrephomene</taxon>
    </lineage>
</organism>
<dbReference type="EMBL" id="BMAR01000028">
    <property type="protein sequence ID" value="GFR49266.1"/>
    <property type="molecule type" value="Genomic_DNA"/>
</dbReference>
<proteinExistence type="predicted"/>
<dbReference type="InterPro" id="IPR029026">
    <property type="entry name" value="tRNA_m1G_MTases_N"/>
</dbReference>
<dbReference type="InterPro" id="IPR029028">
    <property type="entry name" value="Alpha/beta_knot_MTases"/>
</dbReference>
<feature type="region of interest" description="Disordered" evidence="3">
    <location>
        <begin position="25"/>
        <end position="52"/>
    </location>
</feature>
<feature type="non-terminal residue" evidence="5">
    <location>
        <position position="1"/>
    </location>
</feature>
<dbReference type="CDD" id="cd18095">
    <property type="entry name" value="SpoU-like_rRNA-MTase"/>
    <property type="match status" value="1"/>
</dbReference>
<dbReference type="GO" id="GO:0006396">
    <property type="term" value="P:RNA processing"/>
    <property type="evidence" value="ECO:0007669"/>
    <property type="project" value="InterPro"/>
</dbReference>
<evidence type="ECO:0000256" key="2">
    <source>
        <dbReference type="ARBA" id="ARBA00022679"/>
    </source>
</evidence>
<feature type="compositionally biased region" description="Low complexity" evidence="3">
    <location>
        <begin position="99"/>
        <end position="136"/>
    </location>
</feature>
<dbReference type="AlphaFoldDB" id="A0AAD3HQJ3"/>
<keyword evidence="2" id="KW-0808">Transferase</keyword>
<dbReference type="PANTHER" id="PTHR43191:SF2">
    <property type="entry name" value="RRNA METHYLTRANSFERASE 3, MITOCHONDRIAL"/>
    <property type="match status" value="1"/>
</dbReference>
<sequence>AAAVAGSGAAGSNGGSPARHLGARVLLLPAEAEPEPEAGPGSASAAAPAGLAARRVVRVTEAVMKKVSGVENARGVTAVAELDLPPERSLAELLAEAATVAEAATPTSSSTVPNDSQQHQPSTQSRQRPPQTSQPQPSSPSPPPPVRLLVLDGVQDPGNLGTLVRTALAFGWQGVFLLPGCCDPFNDKALRASR</sequence>
<dbReference type="InterPro" id="IPR001537">
    <property type="entry name" value="SpoU_MeTrfase"/>
</dbReference>
<evidence type="ECO:0000256" key="3">
    <source>
        <dbReference type="SAM" id="MobiDB-lite"/>
    </source>
</evidence>
<evidence type="ECO:0000256" key="1">
    <source>
        <dbReference type="ARBA" id="ARBA00022603"/>
    </source>
</evidence>
<dbReference type="SUPFAM" id="SSF75217">
    <property type="entry name" value="alpha/beta knot"/>
    <property type="match status" value="1"/>
</dbReference>
<feature type="compositionally biased region" description="Low complexity" evidence="3">
    <location>
        <begin position="38"/>
        <end position="52"/>
    </location>
</feature>
<feature type="compositionally biased region" description="Pro residues" evidence="3">
    <location>
        <begin position="137"/>
        <end position="146"/>
    </location>
</feature>
<comment type="caution">
    <text evidence="5">The sequence shown here is derived from an EMBL/GenBank/DDBJ whole genome shotgun (WGS) entry which is preliminary data.</text>
</comment>
<dbReference type="GO" id="GO:0003723">
    <property type="term" value="F:RNA binding"/>
    <property type="evidence" value="ECO:0007669"/>
    <property type="project" value="InterPro"/>
</dbReference>
<gene>
    <name evidence="5" type="ORF">Agub_g11245</name>
</gene>
<dbReference type="GO" id="GO:0008173">
    <property type="term" value="F:RNA methyltransferase activity"/>
    <property type="evidence" value="ECO:0007669"/>
    <property type="project" value="InterPro"/>
</dbReference>
<accession>A0AAD3HQJ3</accession>
<keyword evidence="1" id="KW-0489">Methyltransferase</keyword>
<feature type="region of interest" description="Disordered" evidence="3">
    <location>
        <begin position="99"/>
        <end position="147"/>
    </location>
</feature>
<feature type="domain" description="tRNA/rRNA methyltransferase SpoU type" evidence="4">
    <location>
        <begin position="148"/>
        <end position="193"/>
    </location>
</feature>
<dbReference type="Gene3D" id="3.40.1280.10">
    <property type="match status" value="1"/>
</dbReference>
<evidence type="ECO:0000313" key="5">
    <source>
        <dbReference type="EMBL" id="GFR49266.1"/>
    </source>
</evidence>
<dbReference type="GO" id="GO:0032259">
    <property type="term" value="P:methylation"/>
    <property type="evidence" value="ECO:0007669"/>
    <property type="project" value="UniProtKB-KW"/>
</dbReference>
<dbReference type="Pfam" id="PF00588">
    <property type="entry name" value="SpoU_methylase"/>
    <property type="match status" value="1"/>
</dbReference>
<protein>
    <recommendedName>
        <fullName evidence="4">tRNA/rRNA methyltransferase SpoU type domain-containing protein</fullName>
    </recommendedName>
</protein>